<organism evidence="1">
    <name type="scientific">bioreactor metagenome</name>
    <dbReference type="NCBI Taxonomy" id="1076179"/>
    <lineage>
        <taxon>unclassified sequences</taxon>
        <taxon>metagenomes</taxon>
        <taxon>ecological metagenomes</taxon>
    </lineage>
</organism>
<comment type="caution">
    <text evidence="1">The sequence shown here is derived from an EMBL/GenBank/DDBJ whole genome shotgun (WGS) entry which is preliminary data.</text>
</comment>
<dbReference type="AlphaFoldDB" id="A0A645HZ31"/>
<dbReference type="EMBL" id="VSSQ01102335">
    <property type="protein sequence ID" value="MPN43742.1"/>
    <property type="molecule type" value="Genomic_DNA"/>
</dbReference>
<proteinExistence type="predicted"/>
<gene>
    <name evidence="1" type="ORF">SDC9_191302</name>
</gene>
<protein>
    <submittedName>
        <fullName evidence="1">Uncharacterized protein</fullName>
    </submittedName>
</protein>
<accession>A0A645HZ31</accession>
<evidence type="ECO:0000313" key="1">
    <source>
        <dbReference type="EMBL" id="MPN43742.1"/>
    </source>
</evidence>
<reference evidence="1" key="1">
    <citation type="submission" date="2019-08" db="EMBL/GenBank/DDBJ databases">
        <authorList>
            <person name="Kucharzyk K."/>
            <person name="Murdoch R.W."/>
            <person name="Higgins S."/>
            <person name="Loffler F."/>
        </authorList>
    </citation>
    <scope>NUCLEOTIDE SEQUENCE</scope>
</reference>
<sequence>MINNAGGAHKNGAHHEVCSLAHASGGGLQKVEGILNEADCHAVPRAETEGGQQSGKL</sequence>
<name>A0A645HZ31_9ZZZZ</name>